<dbReference type="InterPro" id="IPR032710">
    <property type="entry name" value="NTF2-like_dom_sf"/>
</dbReference>
<evidence type="ECO:0000259" key="2">
    <source>
        <dbReference type="Pfam" id="PF12680"/>
    </source>
</evidence>
<feature type="chain" id="PRO_5015668344" description="SnoaL-like domain-containing protein" evidence="1">
    <location>
        <begin position="23"/>
        <end position="149"/>
    </location>
</feature>
<dbReference type="InterPro" id="IPR011944">
    <property type="entry name" value="Steroid_delta5-4_isomerase"/>
</dbReference>
<reference evidence="3 4" key="1">
    <citation type="submission" date="2018-05" db="EMBL/GenBank/DDBJ databases">
        <title>Pararhodobacter marina sp. nov., isolated from deep-sea water of the Indian Ocean.</title>
        <authorList>
            <person name="Lai Q.Sr."/>
            <person name="Liu X."/>
            <person name="Shao Z."/>
        </authorList>
    </citation>
    <scope>NUCLEOTIDE SEQUENCE [LARGE SCALE GENOMIC DNA]</scope>
    <source>
        <strain evidence="3 4">CIC4N-9</strain>
    </source>
</reference>
<comment type="caution">
    <text evidence="3">The sequence shown here is derived from an EMBL/GenBank/DDBJ whole genome shotgun (WGS) entry which is preliminary data.</text>
</comment>
<evidence type="ECO:0000256" key="1">
    <source>
        <dbReference type="SAM" id="SignalP"/>
    </source>
</evidence>
<dbReference type="AlphaFoldDB" id="A0A2U2C6V5"/>
<evidence type="ECO:0000313" key="3">
    <source>
        <dbReference type="EMBL" id="PWE27635.1"/>
    </source>
</evidence>
<keyword evidence="1" id="KW-0732">Signal</keyword>
<keyword evidence="4" id="KW-1185">Reference proteome</keyword>
<name>A0A2U2C6V5_9RHOB</name>
<dbReference type="InterPro" id="IPR037401">
    <property type="entry name" value="SnoaL-like"/>
</dbReference>
<dbReference type="OrthoDB" id="7866579at2"/>
<gene>
    <name evidence="3" type="ORF">C4N9_16505</name>
</gene>
<organism evidence="3 4">
    <name type="scientific">Pararhodobacter marinus</name>
    <dbReference type="NCBI Taxonomy" id="2184063"/>
    <lineage>
        <taxon>Bacteria</taxon>
        <taxon>Pseudomonadati</taxon>
        <taxon>Pseudomonadota</taxon>
        <taxon>Alphaproteobacteria</taxon>
        <taxon>Rhodobacterales</taxon>
        <taxon>Paracoccaceae</taxon>
        <taxon>Pararhodobacter</taxon>
    </lineage>
</organism>
<dbReference type="Gene3D" id="3.10.450.50">
    <property type="match status" value="1"/>
</dbReference>
<accession>A0A2U2C6V5</accession>
<evidence type="ECO:0000313" key="4">
    <source>
        <dbReference type="Proteomes" id="UP000244940"/>
    </source>
</evidence>
<sequence length="149" mass="16096">MISTPALAPTLLACALASSAFAQPFATPQEAVDRMMAATAAADAVGMAGLYAEDALLLIPGQPAVEGRDRIKTEWRRAFADGFTDLRIGTPEDRRRTDAAASVYLWTARHRPEQGAIATLNGRTLLFLEQVEDGWLIAAEMWQPVPDAQ</sequence>
<dbReference type="NCBIfam" id="TIGR02246">
    <property type="entry name" value="SgcJ/EcaC family oxidoreductase"/>
    <property type="match status" value="1"/>
</dbReference>
<dbReference type="Pfam" id="PF12680">
    <property type="entry name" value="SnoaL_2"/>
    <property type="match status" value="1"/>
</dbReference>
<dbReference type="Proteomes" id="UP000244940">
    <property type="component" value="Unassembled WGS sequence"/>
</dbReference>
<dbReference type="SUPFAM" id="SSF54427">
    <property type="entry name" value="NTF2-like"/>
    <property type="match status" value="1"/>
</dbReference>
<dbReference type="GeneID" id="94366498"/>
<proteinExistence type="predicted"/>
<feature type="signal peptide" evidence="1">
    <location>
        <begin position="1"/>
        <end position="22"/>
    </location>
</feature>
<dbReference type="EMBL" id="QEYD01000010">
    <property type="protein sequence ID" value="PWE27635.1"/>
    <property type="molecule type" value="Genomic_DNA"/>
</dbReference>
<feature type="domain" description="SnoaL-like" evidence="2">
    <location>
        <begin position="32"/>
        <end position="116"/>
    </location>
</feature>
<dbReference type="RefSeq" id="WP_109534446.1">
    <property type="nucleotide sequence ID" value="NZ_QEYD01000010.1"/>
</dbReference>
<protein>
    <recommendedName>
        <fullName evidence="2">SnoaL-like domain-containing protein</fullName>
    </recommendedName>
</protein>